<sequence length="128" mass="14203">MAGCNIFFAALFISFVLIRTSNTMPKETNRWGLVPRESIGKPTGCQCPPIEKNTDTGKIFCGHAMKPIPGNSSNQCYPNARYFCRNGAVDGIVHVDCGTTAKCVQEDECKECKPIKKYKNECSFSIKR</sequence>
<evidence type="ECO:0000313" key="2">
    <source>
        <dbReference type="EMBL" id="OXA39130.1"/>
    </source>
</evidence>
<keyword evidence="1" id="KW-0732">Signal</keyword>
<gene>
    <name evidence="2" type="ORF">Fcan01_26137</name>
</gene>
<name>A0A226D243_FOLCA</name>
<evidence type="ECO:0008006" key="4">
    <source>
        <dbReference type="Google" id="ProtNLM"/>
    </source>
</evidence>
<reference evidence="2 3" key="1">
    <citation type="submission" date="2015-12" db="EMBL/GenBank/DDBJ databases">
        <title>The genome of Folsomia candida.</title>
        <authorList>
            <person name="Faddeeva A."/>
            <person name="Derks M.F."/>
            <person name="Anvar Y."/>
            <person name="Smit S."/>
            <person name="Van Straalen N."/>
            <person name="Roelofs D."/>
        </authorList>
    </citation>
    <scope>NUCLEOTIDE SEQUENCE [LARGE SCALE GENOMIC DNA]</scope>
    <source>
        <strain evidence="2 3">VU population</strain>
        <tissue evidence="2">Whole body</tissue>
    </source>
</reference>
<proteinExistence type="predicted"/>
<evidence type="ECO:0000256" key="1">
    <source>
        <dbReference type="SAM" id="SignalP"/>
    </source>
</evidence>
<organism evidence="2 3">
    <name type="scientific">Folsomia candida</name>
    <name type="common">Springtail</name>
    <dbReference type="NCBI Taxonomy" id="158441"/>
    <lineage>
        <taxon>Eukaryota</taxon>
        <taxon>Metazoa</taxon>
        <taxon>Ecdysozoa</taxon>
        <taxon>Arthropoda</taxon>
        <taxon>Hexapoda</taxon>
        <taxon>Collembola</taxon>
        <taxon>Entomobryomorpha</taxon>
        <taxon>Isotomoidea</taxon>
        <taxon>Isotomidae</taxon>
        <taxon>Proisotominae</taxon>
        <taxon>Folsomia</taxon>
    </lineage>
</organism>
<evidence type="ECO:0000313" key="3">
    <source>
        <dbReference type="Proteomes" id="UP000198287"/>
    </source>
</evidence>
<accession>A0A226D243</accession>
<keyword evidence="3" id="KW-1185">Reference proteome</keyword>
<feature type="chain" id="PRO_5013393524" description="Secreted protein" evidence="1">
    <location>
        <begin position="24"/>
        <end position="128"/>
    </location>
</feature>
<dbReference type="Proteomes" id="UP000198287">
    <property type="component" value="Unassembled WGS sequence"/>
</dbReference>
<dbReference type="AlphaFoldDB" id="A0A226D243"/>
<feature type="signal peptide" evidence="1">
    <location>
        <begin position="1"/>
        <end position="23"/>
    </location>
</feature>
<protein>
    <recommendedName>
        <fullName evidence="4">Secreted protein</fullName>
    </recommendedName>
</protein>
<dbReference type="EMBL" id="LNIX01000041">
    <property type="protein sequence ID" value="OXA39130.1"/>
    <property type="molecule type" value="Genomic_DNA"/>
</dbReference>
<comment type="caution">
    <text evidence="2">The sequence shown here is derived from an EMBL/GenBank/DDBJ whole genome shotgun (WGS) entry which is preliminary data.</text>
</comment>